<evidence type="ECO:0000313" key="1">
    <source>
        <dbReference type="EMBL" id="THU80276.1"/>
    </source>
</evidence>
<reference evidence="1 2" key="1">
    <citation type="journal article" date="2019" name="Nat. Ecol. Evol.">
        <title>Megaphylogeny resolves global patterns of mushroom evolution.</title>
        <authorList>
            <person name="Varga T."/>
            <person name="Krizsan K."/>
            <person name="Foldi C."/>
            <person name="Dima B."/>
            <person name="Sanchez-Garcia M."/>
            <person name="Sanchez-Ramirez S."/>
            <person name="Szollosi G.J."/>
            <person name="Szarkandi J.G."/>
            <person name="Papp V."/>
            <person name="Albert L."/>
            <person name="Andreopoulos W."/>
            <person name="Angelini C."/>
            <person name="Antonin V."/>
            <person name="Barry K.W."/>
            <person name="Bougher N.L."/>
            <person name="Buchanan P."/>
            <person name="Buyck B."/>
            <person name="Bense V."/>
            <person name="Catcheside P."/>
            <person name="Chovatia M."/>
            <person name="Cooper J."/>
            <person name="Damon W."/>
            <person name="Desjardin D."/>
            <person name="Finy P."/>
            <person name="Geml J."/>
            <person name="Haridas S."/>
            <person name="Hughes K."/>
            <person name="Justo A."/>
            <person name="Karasinski D."/>
            <person name="Kautmanova I."/>
            <person name="Kiss B."/>
            <person name="Kocsube S."/>
            <person name="Kotiranta H."/>
            <person name="LaButti K.M."/>
            <person name="Lechner B.E."/>
            <person name="Liimatainen K."/>
            <person name="Lipzen A."/>
            <person name="Lukacs Z."/>
            <person name="Mihaltcheva S."/>
            <person name="Morgado L.N."/>
            <person name="Niskanen T."/>
            <person name="Noordeloos M.E."/>
            <person name="Ohm R.A."/>
            <person name="Ortiz-Santana B."/>
            <person name="Ovrebo C."/>
            <person name="Racz N."/>
            <person name="Riley R."/>
            <person name="Savchenko A."/>
            <person name="Shiryaev A."/>
            <person name="Soop K."/>
            <person name="Spirin V."/>
            <person name="Szebenyi C."/>
            <person name="Tomsovsky M."/>
            <person name="Tulloss R.E."/>
            <person name="Uehling J."/>
            <person name="Grigoriev I.V."/>
            <person name="Vagvolgyi C."/>
            <person name="Papp T."/>
            <person name="Martin F.M."/>
            <person name="Miettinen O."/>
            <person name="Hibbett D.S."/>
            <person name="Nagy L.G."/>
        </authorList>
    </citation>
    <scope>NUCLEOTIDE SEQUENCE [LARGE SCALE GENOMIC DNA]</scope>
    <source>
        <strain evidence="1 2">CBS 962.96</strain>
    </source>
</reference>
<dbReference type="AlphaFoldDB" id="A0A4S8KWE6"/>
<proteinExistence type="predicted"/>
<dbReference type="Proteomes" id="UP000297245">
    <property type="component" value="Unassembled WGS sequence"/>
</dbReference>
<organism evidence="1 2">
    <name type="scientific">Dendrothele bispora (strain CBS 962.96)</name>
    <dbReference type="NCBI Taxonomy" id="1314807"/>
    <lineage>
        <taxon>Eukaryota</taxon>
        <taxon>Fungi</taxon>
        <taxon>Dikarya</taxon>
        <taxon>Basidiomycota</taxon>
        <taxon>Agaricomycotina</taxon>
        <taxon>Agaricomycetes</taxon>
        <taxon>Agaricomycetidae</taxon>
        <taxon>Agaricales</taxon>
        <taxon>Agaricales incertae sedis</taxon>
        <taxon>Dendrothele</taxon>
    </lineage>
</organism>
<name>A0A4S8KWE6_DENBC</name>
<protein>
    <submittedName>
        <fullName evidence="1">Uncharacterized protein</fullName>
    </submittedName>
</protein>
<dbReference type="EMBL" id="ML179920">
    <property type="protein sequence ID" value="THU80276.1"/>
    <property type="molecule type" value="Genomic_DNA"/>
</dbReference>
<accession>A0A4S8KWE6</accession>
<evidence type="ECO:0000313" key="2">
    <source>
        <dbReference type="Proteomes" id="UP000297245"/>
    </source>
</evidence>
<keyword evidence="2" id="KW-1185">Reference proteome</keyword>
<gene>
    <name evidence="1" type="ORF">K435DRAFT_809996</name>
</gene>
<sequence length="107" mass="12292">MFGGQNGAFGVGLASVIDNKTHKRRFPKTEAWGLSEHDMSRLSGTEYYSQREVPIPSNLKENDQMLQDLSPFWSNSNWRSKNSEELVEFLVFPGVFEQLPDLVARIW</sequence>